<accession>A0A149PG35</accession>
<reference evidence="3 4" key="1">
    <citation type="journal article" date="2015" name="Int. J. Syst. Evol. Microbiol.">
        <title>Burkholderia monticola sp. nov., isolated from mountain soil.</title>
        <authorList>
            <person name="Baek I."/>
            <person name="Seo B."/>
            <person name="Lee I."/>
            <person name="Yi H."/>
            <person name="Chun J."/>
        </authorList>
    </citation>
    <scope>NUCLEOTIDE SEQUENCE [LARGE SCALE GENOMIC DNA]</scope>
    <source>
        <strain evidence="3 4">JC2948</strain>
    </source>
</reference>
<dbReference type="RefSeq" id="WP_062133398.1">
    <property type="nucleotide sequence ID" value="NZ_LRBG01000037.1"/>
</dbReference>
<dbReference type="CDD" id="cd08893">
    <property type="entry name" value="SRPBCC_CalC_Aha1-like_GntR-HTH"/>
    <property type="match status" value="1"/>
</dbReference>
<keyword evidence="4" id="KW-1185">Reference proteome</keyword>
<gene>
    <name evidence="3" type="ORF">CI15_26355</name>
</gene>
<dbReference type="Gene3D" id="3.30.530.20">
    <property type="match status" value="1"/>
</dbReference>
<evidence type="ECO:0000313" key="4">
    <source>
        <dbReference type="Proteomes" id="UP000075613"/>
    </source>
</evidence>
<protein>
    <submittedName>
        <fullName evidence="3">ATPase</fullName>
    </submittedName>
</protein>
<comment type="caution">
    <text evidence="3">The sequence shown here is derived from an EMBL/GenBank/DDBJ whole genome shotgun (WGS) entry which is preliminary data.</text>
</comment>
<proteinExistence type="inferred from homology"/>
<name>A0A149PG35_9BURK</name>
<comment type="similarity">
    <text evidence="1">Belongs to the AHA1 family.</text>
</comment>
<evidence type="ECO:0000313" key="3">
    <source>
        <dbReference type="EMBL" id="KXU84031.1"/>
    </source>
</evidence>
<evidence type="ECO:0000256" key="1">
    <source>
        <dbReference type="ARBA" id="ARBA00006817"/>
    </source>
</evidence>
<organism evidence="3 4">
    <name type="scientific">Paraburkholderia monticola</name>
    <dbReference type="NCBI Taxonomy" id="1399968"/>
    <lineage>
        <taxon>Bacteria</taxon>
        <taxon>Pseudomonadati</taxon>
        <taxon>Pseudomonadota</taxon>
        <taxon>Betaproteobacteria</taxon>
        <taxon>Burkholderiales</taxon>
        <taxon>Burkholderiaceae</taxon>
        <taxon>Paraburkholderia</taxon>
    </lineage>
</organism>
<dbReference type="InterPro" id="IPR013538">
    <property type="entry name" value="ASHA1/2-like_C"/>
</dbReference>
<dbReference type="SUPFAM" id="SSF55961">
    <property type="entry name" value="Bet v1-like"/>
    <property type="match status" value="1"/>
</dbReference>
<feature type="domain" description="Activator of Hsp90 ATPase homologue 1/2-like C-terminal" evidence="2">
    <location>
        <begin position="14"/>
        <end position="138"/>
    </location>
</feature>
<evidence type="ECO:0000259" key="2">
    <source>
        <dbReference type="Pfam" id="PF08327"/>
    </source>
</evidence>
<dbReference type="InterPro" id="IPR023393">
    <property type="entry name" value="START-like_dom_sf"/>
</dbReference>
<dbReference type="Pfam" id="PF08327">
    <property type="entry name" value="AHSA1"/>
    <property type="match status" value="1"/>
</dbReference>
<dbReference type="EMBL" id="LRBG01000037">
    <property type="protein sequence ID" value="KXU84031.1"/>
    <property type="molecule type" value="Genomic_DNA"/>
</dbReference>
<dbReference type="AlphaFoldDB" id="A0A149PG35"/>
<dbReference type="Proteomes" id="UP000075613">
    <property type="component" value="Unassembled WGS sequence"/>
</dbReference>
<dbReference type="OrthoDB" id="9800600at2"/>
<sequence>MTRSTFVYVTYIRTTPEQLWSALTDAEFIRQYWFGMHCDSEWTAGSSWKLVSSTGETFDAGEIIEAEPPRRLVIRWRHQRRPELQAEGDSRCTMELEPSGTAVKLTLTHMIERDPSQFIEAVSGGWPKIMSNLKSLLETGSIALQEAYPANAGSHATKA</sequence>
<dbReference type="STRING" id="1399968.CI15_26355"/>